<proteinExistence type="predicted"/>
<dbReference type="Pfam" id="PF14042">
    <property type="entry name" value="DUF4247"/>
    <property type="match status" value="1"/>
</dbReference>
<name>A0A6P0HKH7_9ACTN</name>
<sequence>MSSRAKGLLVIGAVLLVGVLVVPFAFGGFGNGPKDWIDDRYTHVSGSDPDDETVTWRSDDDVTTTAAAIASGTDASDRREADGRAFLRYSNDWIVTVAEDGDGSRITLDEFDRGYSANSTYVGFWGGYYGGGGGGGSSYRGGGSGSGK</sequence>
<keyword evidence="2" id="KW-1185">Reference proteome</keyword>
<dbReference type="InterPro" id="IPR025341">
    <property type="entry name" value="DUF4247"/>
</dbReference>
<reference evidence="1 2" key="1">
    <citation type="journal article" date="2014" name="Int. J. Syst. Evol. Microbiol.">
        <title>Nocardioides zeae sp. nov., isolated from the stem of Zea mays.</title>
        <authorList>
            <person name="Glaeser S.P."/>
            <person name="McInroy J.A."/>
            <person name="Busse H.J."/>
            <person name="Kampfer P."/>
        </authorList>
    </citation>
    <scope>NUCLEOTIDE SEQUENCE [LARGE SCALE GENOMIC DNA]</scope>
    <source>
        <strain evidence="1 2">JCM 30728</strain>
    </source>
</reference>
<evidence type="ECO:0000313" key="1">
    <source>
        <dbReference type="EMBL" id="NEN79178.1"/>
    </source>
</evidence>
<accession>A0A6P0HKH7</accession>
<dbReference type="EMBL" id="JAAGXA010000008">
    <property type="protein sequence ID" value="NEN79178.1"/>
    <property type="molecule type" value="Genomic_DNA"/>
</dbReference>
<evidence type="ECO:0000313" key="2">
    <source>
        <dbReference type="Proteomes" id="UP000468687"/>
    </source>
</evidence>
<comment type="caution">
    <text evidence="1">The sequence shown here is derived from an EMBL/GenBank/DDBJ whole genome shotgun (WGS) entry which is preliminary data.</text>
</comment>
<protein>
    <submittedName>
        <fullName evidence="1">DUF4247 domain-containing protein</fullName>
    </submittedName>
</protein>
<organism evidence="1 2">
    <name type="scientific">Nocardioides zeae</name>
    <dbReference type="NCBI Taxonomy" id="1457234"/>
    <lineage>
        <taxon>Bacteria</taxon>
        <taxon>Bacillati</taxon>
        <taxon>Actinomycetota</taxon>
        <taxon>Actinomycetes</taxon>
        <taxon>Propionibacteriales</taxon>
        <taxon>Nocardioidaceae</taxon>
        <taxon>Nocardioides</taxon>
    </lineage>
</organism>
<gene>
    <name evidence="1" type="ORF">G3T38_12905</name>
</gene>
<dbReference type="RefSeq" id="WP_163772714.1">
    <property type="nucleotide sequence ID" value="NZ_JAAGXA010000008.1"/>
</dbReference>
<dbReference type="AlphaFoldDB" id="A0A6P0HKH7"/>
<dbReference type="Proteomes" id="UP000468687">
    <property type="component" value="Unassembled WGS sequence"/>
</dbReference>